<name>A0A4U0Z0R9_9RHOB</name>
<dbReference type="RefSeq" id="WP_136793969.1">
    <property type="nucleotide sequence ID" value="NZ_SWAU01000246.1"/>
</dbReference>
<gene>
    <name evidence="1" type="ORF">FAZ78_19235</name>
</gene>
<evidence type="ECO:0000313" key="1">
    <source>
        <dbReference type="EMBL" id="TKA94993.1"/>
    </source>
</evidence>
<dbReference type="EMBL" id="SWAU01000246">
    <property type="protein sequence ID" value="TKA94993.1"/>
    <property type="molecule type" value="Genomic_DNA"/>
</dbReference>
<comment type="caution">
    <text evidence="1">The sequence shown here is derived from an EMBL/GenBank/DDBJ whole genome shotgun (WGS) entry which is preliminary data.</text>
</comment>
<dbReference type="AlphaFoldDB" id="A0A4U0Z0R9"/>
<reference evidence="1 2" key="1">
    <citation type="submission" date="2019-04" db="EMBL/GenBank/DDBJ databases">
        <title>Crypto-aerobic microbial life in anoxic (sulfidic) marine sediments.</title>
        <authorList>
            <person name="Bhattacharya S."/>
            <person name="Roy C."/>
            <person name="Mondal N."/>
            <person name="Sarkar J."/>
            <person name="Mandal S."/>
            <person name="Rameez M.J."/>
            <person name="Ghosh W."/>
        </authorList>
    </citation>
    <scope>NUCLEOTIDE SEQUENCE [LARGE SCALE GENOMIC DNA]</scope>
    <source>
        <strain evidence="1 2">SBBC</strain>
    </source>
</reference>
<evidence type="ECO:0000313" key="2">
    <source>
        <dbReference type="Proteomes" id="UP000306340"/>
    </source>
</evidence>
<proteinExistence type="predicted"/>
<dbReference type="Proteomes" id="UP000306340">
    <property type="component" value="Unassembled WGS sequence"/>
</dbReference>
<accession>A0A4U0Z0R9</accession>
<organism evidence="1 2">
    <name type="scientific">Cereibacter changlensis</name>
    <dbReference type="NCBI Taxonomy" id="402884"/>
    <lineage>
        <taxon>Bacteria</taxon>
        <taxon>Pseudomonadati</taxon>
        <taxon>Pseudomonadota</taxon>
        <taxon>Alphaproteobacteria</taxon>
        <taxon>Rhodobacterales</taxon>
        <taxon>Paracoccaceae</taxon>
        <taxon>Cereibacter</taxon>
    </lineage>
</organism>
<dbReference type="GO" id="GO:0016740">
    <property type="term" value="F:transferase activity"/>
    <property type="evidence" value="ECO:0007669"/>
    <property type="project" value="UniProtKB-KW"/>
</dbReference>
<keyword evidence="1" id="KW-0808">Transferase</keyword>
<protein>
    <submittedName>
        <fullName evidence="1">Glycosyltransferase family 2 protein</fullName>
    </submittedName>
</protein>
<sequence>MRPTIITLSSIPPRFDFIRPTLEAMLSQTVPASEVRLYIPTSYRRFPAWDGKLPDVPPGVVIKRCEDLGPATKVLPACRDLAGQDVDILFGDDDKKYDLEWHGRFKACRSEHPDYCIVEAGETLPDISPALREPSRLPRAERWGKKPLSYRVKRVLSGFKLKSSIYAKSGFVDLLNGHGGVMIKPDWFGPDAYNIPEIIWTVDDPWLSGMLELAGIPIWLNAGVVRIDSHEVGDVHSLTKFSEQGHGRVEADLAAINYLRQKYGIWRPRGAALPVAGHMSRSMRALAQQ</sequence>